<dbReference type="Gene3D" id="1.10.287.1260">
    <property type="match status" value="1"/>
</dbReference>
<dbReference type="InterPro" id="IPR010920">
    <property type="entry name" value="LSM_dom_sf"/>
</dbReference>
<evidence type="ECO:0000256" key="4">
    <source>
        <dbReference type="ARBA" id="ARBA00022692"/>
    </source>
</evidence>
<dbReference type="Proteomes" id="UP000256373">
    <property type="component" value="Unassembled WGS sequence"/>
</dbReference>
<evidence type="ECO:0000256" key="5">
    <source>
        <dbReference type="ARBA" id="ARBA00022989"/>
    </source>
</evidence>
<dbReference type="OrthoDB" id="1522493at2"/>
<comment type="subcellular location">
    <subcellularLocation>
        <location evidence="1">Cell membrane</location>
        <topology evidence="1">Multi-pass membrane protein</topology>
    </subcellularLocation>
</comment>
<dbReference type="AlphaFoldDB" id="A0A3D8YD43"/>
<comment type="caution">
    <text evidence="10">The sequence shown here is derived from an EMBL/GenBank/DDBJ whole genome shotgun (WGS) entry which is preliminary data.</text>
</comment>
<dbReference type="InterPro" id="IPR045275">
    <property type="entry name" value="MscS_archaea/bacteria_type"/>
</dbReference>
<dbReference type="SUPFAM" id="SSF82861">
    <property type="entry name" value="Mechanosensitive channel protein MscS (YggB), transmembrane region"/>
    <property type="match status" value="1"/>
</dbReference>
<evidence type="ECO:0000313" key="11">
    <source>
        <dbReference type="Proteomes" id="UP000256373"/>
    </source>
</evidence>
<feature type="transmembrane region" description="Helical" evidence="7">
    <location>
        <begin position="27"/>
        <end position="45"/>
    </location>
</feature>
<sequence length="291" mass="31853">MTLLQIFKILDPLGYKVERWIDSGIDFIPNVIIAILVLVFFRYLASYVGNLVSRLLGKASHNVAMVSLISALTRIAVIATGLFFALGILGLDKTVTSLLAGAGVLALAVGFAFQDLTTNFISGAFIAIQKPIAVGDIIETNGFTGRVKSIGLRSVKLDNFAGQVVELPSKDIFQKPITNFTHSGERRVSIECGVSYQEDLKKVEGLTIAMIKSLDFLSVIRPVEFNFIRFGENSIEFQILFWIDQVKVGPGPAKSVAMMAIKKAFDENGVTIPFPVKNQELTVQIPKPEKE</sequence>
<feature type="transmembrane region" description="Helical" evidence="7">
    <location>
        <begin position="66"/>
        <end position="89"/>
    </location>
</feature>
<dbReference type="Pfam" id="PF00924">
    <property type="entry name" value="MS_channel_2nd"/>
    <property type="match status" value="1"/>
</dbReference>
<dbReference type="PANTHER" id="PTHR30221">
    <property type="entry name" value="SMALL-CONDUCTANCE MECHANOSENSITIVE CHANNEL"/>
    <property type="match status" value="1"/>
</dbReference>
<evidence type="ECO:0000256" key="2">
    <source>
        <dbReference type="ARBA" id="ARBA00008017"/>
    </source>
</evidence>
<keyword evidence="4 7" id="KW-0812">Transmembrane</keyword>
<keyword evidence="5 7" id="KW-1133">Transmembrane helix</keyword>
<dbReference type="PANTHER" id="PTHR30221:SF1">
    <property type="entry name" value="SMALL-CONDUCTANCE MECHANOSENSITIVE CHANNEL"/>
    <property type="match status" value="1"/>
</dbReference>
<evidence type="ECO:0000256" key="7">
    <source>
        <dbReference type="SAM" id="Phobius"/>
    </source>
</evidence>
<dbReference type="InterPro" id="IPR006685">
    <property type="entry name" value="MscS_channel_2nd"/>
</dbReference>
<evidence type="ECO:0000256" key="3">
    <source>
        <dbReference type="ARBA" id="ARBA00022475"/>
    </source>
</evidence>
<keyword evidence="6 7" id="KW-0472">Membrane</keyword>
<gene>
    <name evidence="10" type="ORF">DSL64_09290</name>
</gene>
<organism evidence="10 11">
    <name type="scientific">Dyadobacter luteus</name>
    <dbReference type="NCBI Taxonomy" id="2259619"/>
    <lineage>
        <taxon>Bacteria</taxon>
        <taxon>Pseudomonadati</taxon>
        <taxon>Bacteroidota</taxon>
        <taxon>Cytophagia</taxon>
        <taxon>Cytophagales</taxon>
        <taxon>Spirosomataceae</taxon>
        <taxon>Dyadobacter</taxon>
    </lineage>
</organism>
<dbReference type="Gene3D" id="2.30.30.60">
    <property type="match status" value="1"/>
</dbReference>
<evidence type="ECO:0000256" key="6">
    <source>
        <dbReference type="ARBA" id="ARBA00023136"/>
    </source>
</evidence>
<protein>
    <submittedName>
        <fullName evidence="10">Mechanosensitive ion channel family protein</fullName>
    </submittedName>
</protein>
<evidence type="ECO:0000259" key="9">
    <source>
        <dbReference type="Pfam" id="PF21088"/>
    </source>
</evidence>
<dbReference type="Pfam" id="PF21088">
    <property type="entry name" value="MS_channel_1st"/>
    <property type="match status" value="1"/>
</dbReference>
<dbReference type="Gene3D" id="3.30.70.100">
    <property type="match status" value="1"/>
</dbReference>
<dbReference type="InterPro" id="IPR011014">
    <property type="entry name" value="MscS_channel_TM-2"/>
</dbReference>
<name>A0A3D8YD43_9BACT</name>
<accession>A0A3D8YD43</accession>
<comment type="similarity">
    <text evidence="2">Belongs to the MscS (TC 1.A.23) family.</text>
</comment>
<dbReference type="InterPro" id="IPR049142">
    <property type="entry name" value="MS_channel_1st"/>
</dbReference>
<dbReference type="GO" id="GO:0008381">
    <property type="term" value="F:mechanosensitive monoatomic ion channel activity"/>
    <property type="evidence" value="ECO:0007669"/>
    <property type="project" value="InterPro"/>
</dbReference>
<dbReference type="Pfam" id="PF05552">
    <property type="entry name" value="MS_channel_1st_1"/>
    <property type="match status" value="1"/>
</dbReference>
<keyword evidence="11" id="KW-1185">Reference proteome</keyword>
<evidence type="ECO:0000313" key="10">
    <source>
        <dbReference type="EMBL" id="REA62437.1"/>
    </source>
</evidence>
<keyword evidence="3" id="KW-1003">Cell membrane</keyword>
<feature type="domain" description="Mechanosensitive ion channel transmembrane helices 2/3" evidence="9">
    <location>
        <begin position="72"/>
        <end position="114"/>
    </location>
</feature>
<dbReference type="InterPro" id="IPR011066">
    <property type="entry name" value="MscS_channel_C_sf"/>
</dbReference>
<proteinExistence type="inferred from homology"/>
<dbReference type="RefSeq" id="WP_115830468.1">
    <property type="nucleotide sequence ID" value="NZ_QNUL01000005.1"/>
</dbReference>
<dbReference type="InterPro" id="IPR008910">
    <property type="entry name" value="MSC_TM_helix"/>
</dbReference>
<feature type="transmembrane region" description="Helical" evidence="7">
    <location>
        <begin position="95"/>
        <end position="113"/>
    </location>
</feature>
<dbReference type="InterPro" id="IPR023408">
    <property type="entry name" value="MscS_beta-dom_sf"/>
</dbReference>
<feature type="domain" description="Mechanosensitive ion channel MscS" evidence="8">
    <location>
        <begin position="115"/>
        <end position="182"/>
    </location>
</feature>
<dbReference type="EMBL" id="QNUL01000005">
    <property type="protein sequence ID" value="REA62437.1"/>
    <property type="molecule type" value="Genomic_DNA"/>
</dbReference>
<dbReference type="GO" id="GO:0005886">
    <property type="term" value="C:plasma membrane"/>
    <property type="evidence" value="ECO:0007669"/>
    <property type="project" value="UniProtKB-SubCell"/>
</dbReference>
<reference evidence="10 11" key="1">
    <citation type="submission" date="2018-07" db="EMBL/GenBank/DDBJ databases">
        <title>Dyadobacter roseus sp. nov., isolated from rose rhizosphere soil.</title>
        <authorList>
            <person name="Chen L."/>
        </authorList>
    </citation>
    <scope>NUCLEOTIDE SEQUENCE [LARGE SCALE GENOMIC DNA]</scope>
    <source>
        <strain evidence="10 11">RS19</strain>
    </source>
</reference>
<dbReference type="SUPFAM" id="SSF82689">
    <property type="entry name" value="Mechanosensitive channel protein MscS (YggB), C-terminal domain"/>
    <property type="match status" value="1"/>
</dbReference>
<dbReference type="SUPFAM" id="SSF50182">
    <property type="entry name" value="Sm-like ribonucleoproteins"/>
    <property type="match status" value="1"/>
</dbReference>
<evidence type="ECO:0000259" key="8">
    <source>
        <dbReference type="Pfam" id="PF00924"/>
    </source>
</evidence>
<evidence type="ECO:0000256" key="1">
    <source>
        <dbReference type="ARBA" id="ARBA00004651"/>
    </source>
</evidence>